<name>A0A369AL67_9BURK</name>
<evidence type="ECO:0000313" key="1">
    <source>
        <dbReference type="EMBL" id="RCX10112.1"/>
    </source>
</evidence>
<dbReference type="SUPFAM" id="SSF48452">
    <property type="entry name" value="TPR-like"/>
    <property type="match status" value="1"/>
</dbReference>
<sequence>MAQWTPFPYSDLYRFDPARLKQLWPRLHAGDAEPYPSDEKLQHAWLLLHSGQFQEAAELGQRLGGAGLTVANKATALYANYLEPSESARQDLLLQVAERAQAQAADAPDNPNAWFWRAYALARYGQSISVAKAVAQGLGNAVKESLQKTLALAPQHAHAHIALGAFDAEVIDKLGPLVGQMTFGAKKETALAHLRQGLALHPQSTIGLIEYANALMMLEGEPKMDEATRLYEQAAAIAPLDAAEHLDVELARAELEG</sequence>
<dbReference type="Gene3D" id="1.25.40.10">
    <property type="entry name" value="Tetratricopeptide repeat domain"/>
    <property type="match status" value="1"/>
</dbReference>
<reference evidence="1 2" key="1">
    <citation type="submission" date="2018-07" db="EMBL/GenBank/DDBJ databases">
        <title>Genomic Encyclopedia of Type Strains, Phase IV (KMG-IV): sequencing the most valuable type-strain genomes for metagenomic binning, comparative biology and taxonomic classification.</title>
        <authorList>
            <person name="Goeker M."/>
        </authorList>
    </citation>
    <scope>NUCLEOTIDE SEQUENCE [LARGE SCALE GENOMIC DNA]</scope>
    <source>
        <strain evidence="1 2">DSM 100911</strain>
    </source>
</reference>
<dbReference type="RefSeq" id="WP_114482808.1">
    <property type="nucleotide sequence ID" value="NZ_QPJU01000003.1"/>
</dbReference>
<proteinExistence type="predicted"/>
<gene>
    <name evidence="1" type="ORF">DFR45_10396</name>
</gene>
<accession>A0A369AL67</accession>
<dbReference type="Proteomes" id="UP000252174">
    <property type="component" value="Unassembled WGS sequence"/>
</dbReference>
<dbReference type="OrthoDB" id="6353325at2"/>
<evidence type="ECO:0000313" key="2">
    <source>
        <dbReference type="Proteomes" id="UP000252174"/>
    </source>
</evidence>
<protein>
    <recommendedName>
        <fullName evidence="3">Tetratricopeptide repeat protein</fullName>
    </recommendedName>
</protein>
<dbReference type="EMBL" id="QPJU01000003">
    <property type="protein sequence ID" value="RCX10112.1"/>
    <property type="molecule type" value="Genomic_DNA"/>
</dbReference>
<keyword evidence="2" id="KW-1185">Reference proteome</keyword>
<organism evidence="1 2">
    <name type="scientific">Extensimonas vulgaris</name>
    <dbReference type="NCBI Taxonomy" id="1031594"/>
    <lineage>
        <taxon>Bacteria</taxon>
        <taxon>Pseudomonadati</taxon>
        <taxon>Pseudomonadota</taxon>
        <taxon>Betaproteobacteria</taxon>
        <taxon>Burkholderiales</taxon>
        <taxon>Comamonadaceae</taxon>
        <taxon>Extensimonas</taxon>
    </lineage>
</organism>
<dbReference type="AlphaFoldDB" id="A0A369AL67"/>
<evidence type="ECO:0008006" key="3">
    <source>
        <dbReference type="Google" id="ProtNLM"/>
    </source>
</evidence>
<comment type="caution">
    <text evidence="1">The sequence shown here is derived from an EMBL/GenBank/DDBJ whole genome shotgun (WGS) entry which is preliminary data.</text>
</comment>
<dbReference type="InterPro" id="IPR011990">
    <property type="entry name" value="TPR-like_helical_dom_sf"/>
</dbReference>